<name>A0A1I9YDF6_9BURK</name>
<dbReference type="OrthoDB" id="9135053at2"/>
<organism evidence="1 2">
    <name type="scientific">Paraburkholderia sprentiae WSM5005</name>
    <dbReference type="NCBI Taxonomy" id="754502"/>
    <lineage>
        <taxon>Bacteria</taxon>
        <taxon>Pseudomonadati</taxon>
        <taxon>Pseudomonadota</taxon>
        <taxon>Betaproteobacteria</taxon>
        <taxon>Burkholderiales</taxon>
        <taxon>Burkholderiaceae</taxon>
        <taxon>Paraburkholderia</taxon>
    </lineage>
</organism>
<accession>A0A1I9YDF6</accession>
<evidence type="ECO:0000313" key="1">
    <source>
        <dbReference type="EMBL" id="APA84339.1"/>
    </source>
</evidence>
<dbReference type="STRING" id="754502.BJG93_02215"/>
<reference evidence="1" key="1">
    <citation type="submission" date="2016-09" db="EMBL/GenBank/DDBJ databases">
        <title>The Complete Genome of Burkholderia sprentiae wsm5005.</title>
        <authorList>
            <person name="De Meyer S."/>
            <person name="Wang P."/>
            <person name="Terpolilli J."/>
        </authorList>
    </citation>
    <scope>NUCLEOTIDE SEQUENCE [LARGE SCALE GENOMIC DNA]</scope>
    <source>
        <strain evidence="1">WSM5005</strain>
    </source>
</reference>
<dbReference type="KEGG" id="pspw:BJG93_02215"/>
<proteinExistence type="predicted"/>
<evidence type="ECO:0000313" key="2">
    <source>
        <dbReference type="Proteomes" id="UP000179860"/>
    </source>
</evidence>
<gene>
    <name evidence="1" type="ORF">BJG93_02215</name>
</gene>
<keyword evidence="2" id="KW-1185">Reference proteome</keyword>
<dbReference type="RefSeq" id="WP_034479539.1">
    <property type="nucleotide sequence ID" value="NZ_CP017561.2"/>
</dbReference>
<protein>
    <recommendedName>
        <fullName evidence="3">Helix-turn-helix domain-containing protein</fullName>
    </recommendedName>
</protein>
<dbReference type="AlphaFoldDB" id="A0A1I9YDF6"/>
<sequence length="67" mass="7473">MDSARCKTVREFCDYYGISKPLYYKLKQQGRAPAELRAGHRTIVTPEAERAWVEANTVPAVADATTA</sequence>
<reference evidence="1" key="2">
    <citation type="submission" date="2021-06" db="EMBL/GenBank/DDBJ databases">
        <authorList>
            <person name="Rogers T.H."/>
            <person name="Ramsay J.P."/>
            <person name="Wang P."/>
            <person name="Terpolilli J."/>
        </authorList>
    </citation>
    <scope>NUCLEOTIDE SEQUENCE</scope>
    <source>
        <strain evidence="1">WSM5005</strain>
    </source>
</reference>
<evidence type="ECO:0008006" key="3">
    <source>
        <dbReference type="Google" id="ProtNLM"/>
    </source>
</evidence>
<dbReference type="EMBL" id="CP017561">
    <property type="protein sequence ID" value="APA84339.1"/>
    <property type="molecule type" value="Genomic_DNA"/>
</dbReference>
<dbReference type="Proteomes" id="UP000179860">
    <property type="component" value="Chromosome 1"/>
</dbReference>